<dbReference type="SUPFAM" id="SSF52374">
    <property type="entry name" value="Nucleotidylyl transferase"/>
    <property type="match status" value="1"/>
</dbReference>
<dbReference type="GO" id="GO:0005634">
    <property type="term" value="C:nucleus"/>
    <property type="evidence" value="ECO:0007669"/>
    <property type="project" value="TreeGrafter"/>
</dbReference>
<dbReference type="InterPro" id="IPR014729">
    <property type="entry name" value="Rossmann-like_a/b/a_fold"/>
</dbReference>
<dbReference type="PANTHER" id="PTHR31285">
    <property type="entry name" value="NICOTINAMIDE MONONUCLEOTIDE ADENYLYLTRANSFERASE"/>
    <property type="match status" value="1"/>
</dbReference>
<dbReference type="STRING" id="1328759.A0A5C2S766"/>
<organism evidence="1 2">
    <name type="scientific">Lentinus tigrinus ALCF2SS1-6</name>
    <dbReference type="NCBI Taxonomy" id="1328759"/>
    <lineage>
        <taxon>Eukaryota</taxon>
        <taxon>Fungi</taxon>
        <taxon>Dikarya</taxon>
        <taxon>Basidiomycota</taxon>
        <taxon>Agaricomycotina</taxon>
        <taxon>Agaricomycetes</taxon>
        <taxon>Polyporales</taxon>
        <taxon>Polyporaceae</taxon>
        <taxon>Lentinus</taxon>
    </lineage>
</organism>
<dbReference type="EMBL" id="ML122269">
    <property type="protein sequence ID" value="RPD59602.1"/>
    <property type="molecule type" value="Genomic_DNA"/>
</dbReference>
<dbReference type="GO" id="GO:0005737">
    <property type="term" value="C:cytoplasm"/>
    <property type="evidence" value="ECO:0007669"/>
    <property type="project" value="TreeGrafter"/>
</dbReference>
<dbReference type="AlphaFoldDB" id="A0A5C2S766"/>
<keyword evidence="2" id="KW-1185">Reference proteome</keyword>
<reference evidence="1" key="1">
    <citation type="journal article" date="2018" name="Genome Biol. Evol.">
        <title>Genomics and development of Lentinus tigrinus, a white-rot wood-decaying mushroom with dimorphic fruiting bodies.</title>
        <authorList>
            <person name="Wu B."/>
            <person name="Xu Z."/>
            <person name="Knudson A."/>
            <person name="Carlson A."/>
            <person name="Chen N."/>
            <person name="Kovaka S."/>
            <person name="LaButti K."/>
            <person name="Lipzen A."/>
            <person name="Pennachio C."/>
            <person name="Riley R."/>
            <person name="Schakwitz W."/>
            <person name="Umezawa K."/>
            <person name="Ohm R.A."/>
            <person name="Grigoriev I.V."/>
            <person name="Nagy L.G."/>
            <person name="Gibbons J."/>
            <person name="Hibbett D."/>
        </authorList>
    </citation>
    <scope>NUCLEOTIDE SEQUENCE [LARGE SCALE GENOMIC DNA]</scope>
    <source>
        <strain evidence="1">ALCF2SS1-6</strain>
    </source>
</reference>
<proteinExistence type="predicted"/>
<dbReference type="GO" id="GO:0016887">
    <property type="term" value="F:ATP hydrolysis activity"/>
    <property type="evidence" value="ECO:0007669"/>
    <property type="project" value="TreeGrafter"/>
</dbReference>
<dbReference type="Gene3D" id="3.40.50.620">
    <property type="entry name" value="HUPs"/>
    <property type="match status" value="1"/>
</dbReference>
<evidence type="ECO:0000313" key="2">
    <source>
        <dbReference type="Proteomes" id="UP000313359"/>
    </source>
</evidence>
<gene>
    <name evidence="1" type="ORF">L227DRAFT_548819</name>
</gene>
<dbReference type="OrthoDB" id="5591297at2759"/>
<dbReference type="PANTHER" id="PTHR31285:SF0">
    <property type="entry name" value="NICOTINAMIDE MONONUCLEOTIDE ADENYLYLTRANSFERASE"/>
    <property type="match status" value="1"/>
</dbReference>
<name>A0A5C2S766_9APHY</name>
<dbReference type="GO" id="GO:0000309">
    <property type="term" value="F:nicotinamide-nucleotide adenylyltransferase activity"/>
    <property type="evidence" value="ECO:0007669"/>
    <property type="project" value="TreeGrafter"/>
</dbReference>
<sequence>MTFSSFLHRIQRGLSSVEMIHTSHPRWPLPPGRAHLLPTIQISVLDSSFNPPTLAHLALASILRPSPLSPGSSADIPIAAHPSTVDFDARLLLLSVRNADKQLKPGDATYEQRMEMMVLLTQDLARTPSRDLHTAHTTPLESIAHESNVAVAIIDEPTFVGKSALLLDFLHKRISDLYSGDGIIPAPQSLSPRDSTSTQPPSPKLTFLMGTDTIVRFFAARYYASEGAMQTALHRFLSPAENDSRIICARRVSRGVSREEEEKAETQLPDFVRDVAPADHIAFVDIGEKECAYSSSEVREKIAKGDESWRTMVTPRVAAYVEEHRLYSPA</sequence>
<evidence type="ECO:0000313" key="1">
    <source>
        <dbReference type="EMBL" id="RPD59602.1"/>
    </source>
</evidence>
<keyword evidence="1" id="KW-0808">Transferase</keyword>
<dbReference type="Proteomes" id="UP000313359">
    <property type="component" value="Unassembled WGS sequence"/>
</dbReference>
<protein>
    <submittedName>
        <fullName evidence="1">Nucleotidylyl transferase</fullName>
    </submittedName>
</protein>
<accession>A0A5C2S766</accession>